<feature type="domain" description="RepB-like DNA primase" evidence="3">
    <location>
        <begin position="560"/>
        <end position="693"/>
    </location>
</feature>
<evidence type="ECO:0000259" key="4">
    <source>
        <dbReference type="Pfam" id="PF18821"/>
    </source>
</evidence>
<dbReference type="Proteomes" id="UP000494365">
    <property type="component" value="Unassembled WGS sequence"/>
</dbReference>
<name>A0A6S7DFV9_9BURK</name>
<dbReference type="Pfam" id="PF22863">
    <property type="entry name" value="TraI_middle"/>
    <property type="match status" value="1"/>
</dbReference>
<evidence type="ECO:0000259" key="5">
    <source>
        <dbReference type="Pfam" id="PF22448"/>
    </source>
</evidence>
<dbReference type="InterPro" id="IPR005094">
    <property type="entry name" value="Endonuclease_MobA/VirD2"/>
</dbReference>
<evidence type="ECO:0000259" key="3">
    <source>
        <dbReference type="Pfam" id="PF16793"/>
    </source>
</evidence>
<dbReference type="Gene3D" id="3.30.70.1790">
    <property type="entry name" value="RepB DNA-primase, N-terminal domain"/>
    <property type="match status" value="1"/>
</dbReference>
<dbReference type="InterPro" id="IPR040677">
    <property type="entry name" value="LPD7"/>
</dbReference>
<feature type="compositionally biased region" description="Basic and acidic residues" evidence="1">
    <location>
        <begin position="186"/>
        <end position="204"/>
    </location>
</feature>
<dbReference type="InterPro" id="IPR049751">
    <property type="entry name" value="TraI/MobA_relaxases"/>
</dbReference>
<protein>
    <recommendedName>
        <fullName evidence="9">Large polyvalent protein-associated domain-containing protein</fullName>
    </recommendedName>
</protein>
<dbReference type="Pfam" id="PF16793">
    <property type="entry name" value="RepB_primase"/>
    <property type="match status" value="1"/>
</dbReference>
<dbReference type="NCBIfam" id="NF041893">
    <property type="entry name" value="TraI_MobP_relax"/>
    <property type="match status" value="1"/>
</dbReference>
<dbReference type="InterPro" id="IPR054462">
    <property type="entry name" value="TraI_M"/>
</dbReference>
<feature type="domain" description="TraI-like middle" evidence="6">
    <location>
        <begin position="192"/>
        <end position="278"/>
    </location>
</feature>
<dbReference type="Gene3D" id="1.10.1240.50">
    <property type="match status" value="1"/>
</dbReference>
<feature type="domain" description="Large polyvalent protein-associated" evidence="4">
    <location>
        <begin position="464"/>
        <end position="534"/>
    </location>
</feature>
<evidence type="ECO:0000259" key="2">
    <source>
        <dbReference type="Pfam" id="PF03432"/>
    </source>
</evidence>
<evidence type="ECO:0000259" key="6">
    <source>
        <dbReference type="Pfam" id="PF22863"/>
    </source>
</evidence>
<sequence length="867" mass="97120">MIGKKIRKQQRKKASTKAERIVALTTYIRKPRSDHTQEKCIYFAARGFLSDDLATQIEEMVALADVAVRSRDPIGHYLLSWREGEQPTVEQVESAVTIFLDELGLENHQAFYGLHIDTNNLHLHIEVNRVDPETFRPTEINKGYDREAVHRAVARIEHAQGWQRELNGRYIVLENGEVVRAISGEQSRKPDQRKQDMENRTGEKSAVRIAIERGSEILRTAVTWQALHSHLAEQGLRYERVGSGAKIFVGDIAVKASDVDRTASLGQLQKRLGAFDPALQGHSNGDSKLAPQPLIRGVPGWDEYTTARKAHCSAKGAAQLEMRKRHDAERAVAREQQRKRRSSLFEQSWKGYGVARNALQSVLAAEQASERAALRERQKHERGKLRQQFPPFLSLEDWLRSRQQHAVADAWRYRAQLPQEIVGESGDDAEVPAARDIRAYRPQVVGKHVEYMRRNADDLWPGVSVSFTDHGRRIHVHDWQDAESTLAALQLAAEKWGSFSVRGNEEYVALCVRLAAEHGFRIKNLELQDAIARERQRLAVERAYARKSEWQREFEKFAGAVVADRYRVMATRTYADGTKRTFLAGRTREGLTTDEIAGRAREIDRLAARGDVIQCTPLSVDQHHIVVCGMGREQVRQLLADGYRPTVVFESRAGSFQALLTIPKLGAPHDDEVGRRLAEALNRRYGDSTASGSVEICAAAPAARPRYTEVAHCHKASALSRETDAECAAELAKGLADVRIRSIPMDGHLPVNTATEAYRRHHADVMARQPGGKADPSRIDSLIAVRLRVTGHSMADIEAAILFCGLGSRAPEAAAERDWQAYARRTARYAFSAAGNRQMVILGQYRAQLKSLEGGASAALRDEPRLV</sequence>
<feature type="region of interest" description="Disordered" evidence="1">
    <location>
        <begin position="183"/>
        <end position="204"/>
    </location>
</feature>
<gene>
    <name evidence="7" type="ORF">LMG28614_06014</name>
</gene>
<dbReference type="EMBL" id="CADIKK010000038">
    <property type="protein sequence ID" value="CAB3804346.1"/>
    <property type="molecule type" value="Genomic_DNA"/>
</dbReference>
<organism evidence="7 8">
    <name type="scientific">Paraburkholderia ultramafica</name>
    <dbReference type="NCBI Taxonomy" id="1544867"/>
    <lineage>
        <taxon>Bacteria</taxon>
        <taxon>Pseudomonadati</taxon>
        <taxon>Pseudomonadota</taxon>
        <taxon>Betaproteobacteria</taxon>
        <taxon>Burkholderiales</taxon>
        <taxon>Burkholderiaceae</taxon>
        <taxon>Paraburkholderia</taxon>
    </lineage>
</organism>
<accession>A0A6S7DFV9</accession>
<dbReference type="InterPro" id="IPR039459">
    <property type="entry name" value="RepB-like_DNA_primase_dom"/>
</dbReference>
<evidence type="ECO:0000313" key="7">
    <source>
        <dbReference type="EMBL" id="CAB3804346.1"/>
    </source>
</evidence>
<dbReference type="AlphaFoldDB" id="A0A6S7DFV9"/>
<feature type="domain" description="MobA/VirD2-like nuclease" evidence="2">
    <location>
        <begin position="27"/>
        <end position="162"/>
    </location>
</feature>
<evidence type="ECO:0000256" key="1">
    <source>
        <dbReference type="SAM" id="MobiDB-lite"/>
    </source>
</evidence>
<evidence type="ECO:0000313" key="8">
    <source>
        <dbReference type="Proteomes" id="UP000494365"/>
    </source>
</evidence>
<proteinExistence type="predicted"/>
<dbReference type="Pfam" id="PF22448">
    <property type="entry name" value="RepB_primase_C"/>
    <property type="match status" value="1"/>
</dbReference>
<dbReference type="Pfam" id="PF03432">
    <property type="entry name" value="Relaxase"/>
    <property type="match status" value="1"/>
</dbReference>
<evidence type="ECO:0008006" key="9">
    <source>
        <dbReference type="Google" id="ProtNLM"/>
    </source>
</evidence>
<reference evidence="7 8" key="1">
    <citation type="submission" date="2020-04" db="EMBL/GenBank/DDBJ databases">
        <authorList>
            <person name="De Canck E."/>
        </authorList>
    </citation>
    <scope>NUCLEOTIDE SEQUENCE [LARGE SCALE GENOMIC DNA]</scope>
    <source>
        <strain evidence="7 8">LMG 28614</strain>
    </source>
</reference>
<keyword evidence="8" id="KW-1185">Reference proteome</keyword>
<dbReference type="InterPro" id="IPR054366">
    <property type="entry name" value="RepB/MobA-like_C"/>
</dbReference>
<feature type="domain" description="RepB/MobA-like C-terminal" evidence="5">
    <location>
        <begin position="775"/>
        <end position="830"/>
    </location>
</feature>
<dbReference type="Pfam" id="PF18821">
    <property type="entry name" value="LPD7"/>
    <property type="match status" value="1"/>
</dbReference>